<comment type="caution">
    <text evidence="5">The sequence shown here is derived from an EMBL/GenBank/DDBJ whole genome shotgun (WGS) entry which is preliminary data.</text>
</comment>
<evidence type="ECO:0000256" key="3">
    <source>
        <dbReference type="ARBA" id="ARBA00023163"/>
    </source>
</evidence>
<dbReference type="Gene3D" id="1.10.260.40">
    <property type="entry name" value="lambda repressor-like DNA-binding domains"/>
    <property type="match status" value="1"/>
</dbReference>
<keyword evidence="3" id="KW-0804">Transcription</keyword>
<dbReference type="AlphaFoldDB" id="A0A6L7EZ44"/>
<dbReference type="CDD" id="cd06267">
    <property type="entry name" value="PBP1_LacI_sugar_binding-like"/>
    <property type="match status" value="1"/>
</dbReference>
<dbReference type="PANTHER" id="PTHR30146:SF153">
    <property type="entry name" value="LACTOSE OPERON REPRESSOR"/>
    <property type="match status" value="1"/>
</dbReference>
<dbReference type="InterPro" id="IPR000843">
    <property type="entry name" value="HTH_LacI"/>
</dbReference>
<dbReference type="GO" id="GO:0003700">
    <property type="term" value="F:DNA-binding transcription factor activity"/>
    <property type="evidence" value="ECO:0007669"/>
    <property type="project" value="TreeGrafter"/>
</dbReference>
<dbReference type="SMART" id="SM00354">
    <property type="entry name" value="HTH_LACI"/>
    <property type="match status" value="1"/>
</dbReference>
<dbReference type="CDD" id="cd01392">
    <property type="entry name" value="HTH_LacI"/>
    <property type="match status" value="1"/>
</dbReference>
<gene>
    <name evidence="5" type="ORF">GRQ65_18170</name>
</gene>
<dbReference type="InterPro" id="IPR046335">
    <property type="entry name" value="LacI/GalR-like_sensor"/>
</dbReference>
<organism evidence="5 6">
    <name type="scientific">Nocardioides flavescens</name>
    <dbReference type="NCBI Taxonomy" id="2691959"/>
    <lineage>
        <taxon>Bacteria</taxon>
        <taxon>Bacillati</taxon>
        <taxon>Actinomycetota</taxon>
        <taxon>Actinomycetes</taxon>
        <taxon>Propionibacteriales</taxon>
        <taxon>Nocardioidaceae</taxon>
        <taxon>Nocardioides</taxon>
    </lineage>
</organism>
<dbReference type="SUPFAM" id="SSF47413">
    <property type="entry name" value="lambda repressor-like DNA-binding domains"/>
    <property type="match status" value="1"/>
</dbReference>
<dbReference type="SUPFAM" id="SSF53822">
    <property type="entry name" value="Periplasmic binding protein-like I"/>
    <property type="match status" value="1"/>
</dbReference>
<keyword evidence="6" id="KW-1185">Reference proteome</keyword>
<accession>A0A6L7EZ44</accession>
<evidence type="ECO:0000256" key="1">
    <source>
        <dbReference type="ARBA" id="ARBA00023015"/>
    </source>
</evidence>
<keyword evidence="1" id="KW-0805">Transcription regulation</keyword>
<dbReference type="Proteomes" id="UP000473325">
    <property type="component" value="Unassembled WGS sequence"/>
</dbReference>
<dbReference type="Pfam" id="PF00356">
    <property type="entry name" value="LacI"/>
    <property type="match status" value="1"/>
</dbReference>
<proteinExistence type="predicted"/>
<evidence type="ECO:0000313" key="5">
    <source>
        <dbReference type="EMBL" id="MXG91476.1"/>
    </source>
</evidence>
<dbReference type="PROSITE" id="PS00356">
    <property type="entry name" value="HTH_LACI_1"/>
    <property type="match status" value="1"/>
</dbReference>
<dbReference type="GO" id="GO:0000976">
    <property type="term" value="F:transcription cis-regulatory region binding"/>
    <property type="evidence" value="ECO:0007669"/>
    <property type="project" value="TreeGrafter"/>
</dbReference>
<keyword evidence="2 5" id="KW-0238">DNA-binding</keyword>
<dbReference type="EMBL" id="WUEK01000013">
    <property type="protein sequence ID" value="MXG91476.1"/>
    <property type="molecule type" value="Genomic_DNA"/>
</dbReference>
<protein>
    <submittedName>
        <fullName evidence="5">LacI family DNA-binding transcriptional regulator</fullName>
    </submittedName>
</protein>
<feature type="domain" description="HTH lacI-type" evidence="4">
    <location>
        <begin position="1"/>
        <end position="53"/>
    </location>
</feature>
<reference evidence="5 6" key="1">
    <citation type="submission" date="2019-12" db="EMBL/GenBank/DDBJ databases">
        <authorList>
            <person name="Kun Z."/>
        </authorList>
    </citation>
    <scope>NUCLEOTIDE SEQUENCE [LARGE SCALE GENOMIC DNA]</scope>
    <source>
        <strain evidence="5 6">YIM 123512</strain>
    </source>
</reference>
<evidence type="ECO:0000259" key="4">
    <source>
        <dbReference type="PROSITE" id="PS50932"/>
    </source>
</evidence>
<evidence type="ECO:0000313" key="6">
    <source>
        <dbReference type="Proteomes" id="UP000473325"/>
    </source>
</evidence>
<dbReference type="PROSITE" id="PS50932">
    <property type="entry name" value="HTH_LACI_2"/>
    <property type="match status" value="1"/>
</dbReference>
<name>A0A6L7EZ44_9ACTN</name>
<dbReference type="PANTHER" id="PTHR30146">
    <property type="entry name" value="LACI-RELATED TRANSCRIPTIONAL REPRESSOR"/>
    <property type="match status" value="1"/>
</dbReference>
<dbReference type="RefSeq" id="WP_160879414.1">
    <property type="nucleotide sequence ID" value="NZ_WUEK01000013.1"/>
</dbReference>
<dbReference type="InterPro" id="IPR010982">
    <property type="entry name" value="Lambda_DNA-bd_dom_sf"/>
</dbReference>
<evidence type="ECO:0000256" key="2">
    <source>
        <dbReference type="ARBA" id="ARBA00023125"/>
    </source>
</evidence>
<dbReference type="Pfam" id="PF13377">
    <property type="entry name" value="Peripla_BP_3"/>
    <property type="match status" value="1"/>
</dbReference>
<sequence length="329" mass="35013">MADVARLAGVSIATVSRALRDVPGVSQPTRDRVRDIARELSYVISPEASALSRGHTGRVAVVVPRLEAWFYGAMLGAMAPVLRAADLDMLVYETEGEQERTRFLRELPARRKADAVLLTALPLSQTEVARLDLMGAHVVVAGGTVRDFPHVAVDDLAAGRTAVRHLLDLGHRRVAMLRTNDTDGAVWSADVQRTEAWRTTLRDAGLDASDELLASESYGVDAGARGLARLLALPEPPTAVFAYSDELAFSAIAHARRVGLRVPEDLSVIGVDGHPLGETLGTTTVDQHVTDQGRLAAELVVGLLAGGTVADVEVPATLVVRDTTAPPAH</sequence>
<dbReference type="Gene3D" id="3.40.50.2300">
    <property type="match status" value="2"/>
</dbReference>
<dbReference type="InterPro" id="IPR028082">
    <property type="entry name" value="Peripla_BP_I"/>
</dbReference>